<dbReference type="CDD" id="cd22341">
    <property type="entry name" value="NucS-like"/>
    <property type="match status" value="1"/>
</dbReference>
<evidence type="ECO:0000313" key="3">
    <source>
        <dbReference type="EMBL" id="OLS62759.1"/>
    </source>
</evidence>
<feature type="domain" description="Endonuclease NucS C-terminal" evidence="2">
    <location>
        <begin position="117"/>
        <end position="203"/>
    </location>
</feature>
<dbReference type="RefSeq" id="WP_075803249.1">
    <property type="nucleotide sequence ID" value="NZ_MKZO01000018.1"/>
</dbReference>
<accession>A0A1Q9R5R6</accession>
<dbReference type="GO" id="GO:0003677">
    <property type="term" value="F:DNA binding"/>
    <property type="evidence" value="ECO:0007669"/>
    <property type="project" value="UniProtKB-KW"/>
</dbReference>
<dbReference type="InterPro" id="IPR011856">
    <property type="entry name" value="tRNA_endonuc-like_dom_sf"/>
</dbReference>
<dbReference type="Gene3D" id="3.40.1350.10">
    <property type="match status" value="1"/>
</dbReference>
<organism evidence="3 4">
    <name type="scientific">Pseudomonas putida</name>
    <name type="common">Arthrobacter siderocapsulatus</name>
    <dbReference type="NCBI Taxonomy" id="303"/>
    <lineage>
        <taxon>Bacteria</taxon>
        <taxon>Pseudomonadati</taxon>
        <taxon>Pseudomonadota</taxon>
        <taxon>Gammaproteobacteria</taxon>
        <taxon>Pseudomonadales</taxon>
        <taxon>Pseudomonadaceae</taxon>
        <taxon>Pseudomonas</taxon>
    </lineage>
</organism>
<reference evidence="3 4" key="1">
    <citation type="submission" date="2016-10" db="EMBL/GenBank/DDBJ databases">
        <title>Genome Sequence of Pseudomonas putida GM4FR.</title>
        <authorList>
            <person name="Poehlein A."/>
            <person name="Wemheuer F."/>
            <person name="Hollensteiner J."/>
            <person name="Wemheuer B."/>
        </authorList>
    </citation>
    <scope>NUCLEOTIDE SEQUENCE [LARGE SCALE GENOMIC DNA]</scope>
    <source>
        <strain evidence="3 4">GM4FR</strain>
    </source>
</reference>
<evidence type="ECO:0000313" key="4">
    <source>
        <dbReference type="Proteomes" id="UP000186736"/>
    </source>
</evidence>
<dbReference type="GO" id="GO:0004519">
    <property type="term" value="F:endonuclease activity"/>
    <property type="evidence" value="ECO:0007669"/>
    <property type="project" value="InterPro"/>
</dbReference>
<dbReference type="Proteomes" id="UP000186736">
    <property type="component" value="Unassembled WGS sequence"/>
</dbReference>
<dbReference type="PANTHER" id="PTHR38814">
    <property type="entry name" value="ENDONUCLEASE NUCS"/>
    <property type="match status" value="1"/>
</dbReference>
<evidence type="ECO:0000256" key="1">
    <source>
        <dbReference type="ARBA" id="ARBA00023125"/>
    </source>
</evidence>
<gene>
    <name evidence="3" type="ORF">PSEMO_23200</name>
</gene>
<dbReference type="EMBL" id="MKZO01000018">
    <property type="protein sequence ID" value="OLS62759.1"/>
    <property type="molecule type" value="Genomic_DNA"/>
</dbReference>
<sequence>MTTLAQALRSYIEQAPDGATRQEMRDYIEREFPLKWKPGAVSAHFYACTVNNPKAYIHHKFADRFFYKSEDGRFHRYNPDHHGVNTWAPSTGDGPDDFESADEADIEALVETSITLERDVETHLVRSLNSIEKGLSFVDRQVNIDVGRVDIIAEDNAGRRVIVELKVGEAKDSAIGQIARYIGWYTRHDGQRPRGILIASEFPESVRYAAEAIPDLSLVEYKVQFAFNTIAIDD</sequence>
<dbReference type="InterPro" id="IPR048301">
    <property type="entry name" value="NucS_C"/>
</dbReference>
<dbReference type="Pfam" id="PF01939">
    <property type="entry name" value="NucS_C"/>
    <property type="match status" value="1"/>
</dbReference>
<evidence type="ECO:0000259" key="2">
    <source>
        <dbReference type="Pfam" id="PF01939"/>
    </source>
</evidence>
<proteinExistence type="predicted"/>
<name>A0A1Q9R5R6_PSEPU</name>
<dbReference type="AlphaFoldDB" id="A0A1Q9R5R6"/>
<dbReference type="PANTHER" id="PTHR38814:SF1">
    <property type="entry name" value="ENDONUCLEASE NUCS"/>
    <property type="match status" value="1"/>
</dbReference>
<dbReference type="InterPro" id="IPR002793">
    <property type="entry name" value="Endonuclease_NucS"/>
</dbReference>
<dbReference type="OrthoDB" id="570199at2"/>
<comment type="caution">
    <text evidence="3">The sequence shown here is derived from an EMBL/GenBank/DDBJ whole genome shotgun (WGS) entry which is preliminary data.</text>
</comment>
<keyword evidence="1" id="KW-0238">DNA-binding</keyword>
<protein>
    <recommendedName>
        <fullName evidence="2">Endonuclease NucS C-terminal domain-containing protein</fullName>
    </recommendedName>
</protein>